<name>A0A9X3D385_9ACTN</name>
<dbReference type="InterPro" id="IPR022907">
    <property type="entry name" value="VapC_family"/>
</dbReference>
<keyword evidence="8" id="KW-0800">Toxin</keyword>
<dbReference type="InterPro" id="IPR029060">
    <property type="entry name" value="PIN-like_dom_sf"/>
</dbReference>
<keyword evidence="4 8" id="KW-0479">Metal-binding</keyword>
<evidence type="ECO:0000256" key="3">
    <source>
        <dbReference type="ARBA" id="ARBA00022722"/>
    </source>
</evidence>
<sequence length="142" mass="15478">MPDEVRRGLLDTNILILRHAIEPAELPDEMAISAITLAELSAGVHLVTGDDPQASDERARRADVLQRVENEFDPLPFGADAARAFGRISAAVQARGRTPRRRVADLMIASVSSAARLPLYTTNPNDFEGLDDIVRVIPVSRP</sequence>
<protein>
    <recommendedName>
        <fullName evidence="8">Ribonuclease VapC</fullName>
        <shortName evidence="8">RNase VapC</shortName>
        <ecNumber evidence="8">3.1.-.-</ecNumber>
    </recommendedName>
    <alternativeName>
        <fullName evidence="8">Toxin VapC</fullName>
    </alternativeName>
</protein>
<keyword evidence="5 8" id="KW-0378">Hydrolase</keyword>
<dbReference type="GO" id="GO:0016787">
    <property type="term" value="F:hydrolase activity"/>
    <property type="evidence" value="ECO:0007669"/>
    <property type="project" value="UniProtKB-KW"/>
</dbReference>
<dbReference type="AlphaFoldDB" id="A0A9X3D385"/>
<evidence type="ECO:0000256" key="1">
    <source>
        <dbReference type="ARBA" id="ARBA00001946"/>
    </source>
</evidence>
<feature type="binding site" evidence="8">
    <location>
        <position position="11"/>
    </location>
    <ligand>
        <name>Mg(2+)</name>
        <dbReference type="ChEBI" id="CHEBI:18420"/>
    </ligand>
</feature>
<feature type="binding site" evidence="8">
    <location>
        <position position="105"/>
    </location>
    <ligand>
        <name>Mg(2+)</name>
        <dbReference type="ChEBI" id="CHEBI:18420"/>
    </ligand>
</feature>
<evidence type="ECO:0000313" key="10">
    <source>
        <dbReference type="EMBL" id="MCX2964218.1"/>
    </source>
</evidence>
<dbReference type="GO" id="GO:0004540">
    <property type="term" value="F:RNA nuclease activity"/>
    <property type="evidence" value="ECO:0007669"/>
    <property type="project" value="InterPro"/>
</dbReference>
<dbReference type="Gene3D" id="3.40.50.1010">
    <property type="entry name" value="5'-nuclease"/>
    <property type="match status" value="1"/>
</dbReference>
<evidence type="ECO:0000256" key="7">
    <source>
        <dbReference type="ARBA" id="ARBA00038093"/>
    </source>
</evidence>
<keyword evidence="11" id="KW-1185">Reference proteome</keyword>
<evidence type="ECO:0000313" key="11">
    <source>
        <dbReference type="Proteomes" id="UP001143347"/>
    </source>
</evidence>
<comment type="function">
    <text evidence="8">Toxic component of a toxin-antitoxin (TA) system. An RNase.</text>
</comment>
<comment type="similarity">
    <text evidence="7 8">Belongs to the PINc/VapC protein family.</text>
</comment>
<evidence type="ECO:0000256" key="8">
    <source>
        <dbReference type="HAMAP-Rule" id="MF_00265"/>
    </source>
</evidence>
<gene>
    <name evidence="8" type="primary">vapC</name>
    <name evidence="10" type="ORF">OSB52_08965</name>
</gene>
<comment type="caution">
    <text evidence="10">The sequence shown here is derived from an EMBL/GenBank/DDBJ whole genome shotgun (WGS) entry which is preliminary data.</text>
</comment>
<comment type="cofactor">
    <cofactor evidence="1 8">
        <name>Mg(2+)</name>
        <dbReference type="ChEBI" id="CHEBI:18420"/>
    </cofactor>
</comment>
<dbReference type="PANTHER" id="PTHR33653:SF1">
    <property type="entry name" value="RIBONUCLEASE VAPC2"/>
    <property type="match status" value="1"/>
</dbReference>
<dbReference type="Pfam" id="PF01850">
    <property type="entry name" value="PIN"/>
    <property type="match status" value="1"/>
</dbReference>
<keyword evidence="3 8" id="KW-0540">Nuclease</keyword>
<evidence type="ECO:0000256" key="5">
    <source>
        <dbReference type="ARBA" id="ARBA00022801"/>
    </source>
</evidence>
<dbReference type="PANTHER" id="PTHR33653">
    <property type="entry name" value="RIBONUCLEASE VAPC2"/>
    <property type="match status" value="1"/>
</dbReference>
<evidence type="ECO:0000259" key="9">
    <source>
        <dbReference type="Pfam" id="PF01850"/>
    </source>
</evidence>
<evidence type="ECO:0000256" key="4">
    <source>
        <dbReference type="ARBA" id="ARBA00022723"/>
    </source>
</evidence>
<reference evidence="10" key="1">
    <citation type="submission" date="2022-10" db="EMBL/GenBank/DDBJ databases">
        <title>WGS of marine actinomycetes from Thailand.</title>
        <authorList>
            <person name="Thawai C."/>
        </authorList>
    </citation>
    <scope>NUCLEOTIDE SEQUENCE</scope>
    <source>
        <strain evidence="10">SW21</strain>
    </source>
</reference>
<dbReference type="InterPro" id="IPR050556">
    <property type="entry name" value="Type_II_TA_system_RNase"/>
</dbReference>
<evidence type="ECO:0000256" key="2">
    <source>
        <dbReference type="ARBA" id="ARBA00022649"/>
    </source>
</evidence>
<proteinExistence type="inferred from homology"/>
<organism evidence="10 11">
    <name type="scientific">Gordonia aquimaris</name>
    <dbReference type="NCBI Taxonomy" id="2984863"/>
    <lineage>
        <taxon>Bacteria</taxon>
        <taxon>Bacillati</taxon>
        <taxon>Actinomycetota</taxon>
        <taxon>Actinomycetes</taxon>
        <taxon>Mycobacteriales</taxon>
        <taxon>Gordoniaceae</taxon>
        <taxon>Gordonia</taxon>
    </lineage>
</organism>
<dbReference type="RefSeq" id="WP_266061352.1">
    <property type="nucleotide sequence ID" value="NZ_JAPKFM010000007.1"/>
</dbReference>
<feature type="domain" description="PIN" evidence="9">
    <location>
        <begin position="9"/>
        <end position="128"/>
    </location>
</feature>
<accession>A0A9X3D385</accession>
<dbReference type="GO" id="GO:0090729">
    <property type="term" value="F:toxin activity"/>
    <property type="evidence" value="ECO:0007669"/>
    <property type="project" value="UniProtKB-KW"/>
</dbReference>
<dbReference type="Proteomes" id="UP001143347">
    <property type="component" value="Unassembled WGS sequence"/>
</dbReference>
<dbReference type="InterPro" id="IPR002716">
    <property type="entry name" value="PIN_dom"/>
</dbReference>
<dbReference type="HAMAP" id="MF_00265">
    <property type="entry name" value="VapC_Nob1"/>
    <property type="match status" value="1"/>
</dbReference>
<dbReference type="EC" id="3.1.-.-" evidence="8"/>
<dbReference type="EMBL" id="JAPKFM010000007">
    <property type="protein sequence ID" value="MCX2964218.1"/>
    <property type="molecule type" value="Genomic_DNA"/>
</dbReference>
<keyword evidence="6 8" id="KW-0460">Magnesium</keyword>
<keyword evidence="2 8" id="KW-1277">Toxin-antitoxin system</keyword>
<evidence type="ECO:0000256" key="6">
    <source>
        <dbReference type="ARBA" id="ARBA00022842"/>
    </source>
</evidence>
<dbReference type="SUPFAM" id="SSF88723">
    <property type="entry name" value="PIN domain-like"/>
    <property type="match status" value="1"/>
</dbReference>
<dbReference type="GO" id="GO:0000287">
    <property type="term" value="F:magnesium ion binding"/>
    <property type="evidence" value="ECO:0007669"/>
    <property type="project" value="UniProtKB-UniRule"/>
</dbReference>
<dbReference type="CDD" id="cd18732">
    <property type="entry name" value="PIN_MtVapC4-C5_like"/>
    <property type="match status" value="1"/>
</dbReference>